<gene>
    <name evidence="2" type="ORF">A6X21_08960</name>
</gene>
<dbReference type="OrthoDB" id="212384at2"/>
<dbReference type="STRING" id="1841610.A6X21_08960"/>
<dbReference type="EMBL" id="LYDR01000130">
    <property type="protein sequence ID" value="ODA29410.1"/>
    <property type="molecule type" value="Genomic_DNA"/>
</dbReference>
<evidence type="ECO:0000256" key="1">
    <source>
        <dbReference type="SAM" id="Phobius"/>
    </source>
</evidence>
<name>A0A1C3E839_9PLAN</name>
<keyword evidence="1" id="KW-0812">Transmembrane</keyword>
<evidence type="ECO:0000313" key="2">
    <source>
        <dbReference type="EMBL" id="ODA29410.1"/>
    </source>
</evidence>
<keyword evidence="1" id="KW-0472">Membrane</keyword>
<feature type="transmembrane region" description="Helical" evidence="1">
    <location>
        <begin position="12"/>
        <end position="32"/>
    </location>
</feature>
<accession>A0A1C3E839</accession>
<keyword evidence="1" id="KW-1133">Transmembrane helix</keyword>
<dbReference type="Proteomes" id="UP000094828">
    <property type="component" value="Unassembled WGS sequence"/>
</dbReference>
<feature type="transmembrane region" description="Helical" evidence="1">
    <location>
        <begin position="179"/>
        <end position="200"/>
    </location>
</feature>
<evidence type="ECO:0000313" key="3">
    <source>
        <dbReference type="Proteomes" id="UP000094828"/>
    </source>
</evidence>
<dbReference type="RefSeq" id="WP_068849883.1">
    <property type="nucleotide sequence ID" value="NZ_LYDR01000130.1"/>
</dbReference>
<reference evidence="2 3" key="1">
    <citation type="submission" date="2016-05" db="EMBL/GenBank/DDBJ databases">
        <title>Genomic and physiological characterization of Planctopirus sp. isolated from fresh water lake.</title>
        <authorList>
            <person name="Subhash Y."/>
            <person name="Ramana C."/>
        </authorList>
    </citation>
    <scope>NUCLEOTIDE SEQUENCE [LARGE SCALE GENOMIC DNA]</scope>
    <source>
        <strain evidence="2 3">JC280</strain>
    </source>
</reference>
<sequence>MFLPFTKNETSRTFLIIALASVATLVLMIAIATSLPKPWRLLGLYWPIVGGTSVLLCRWFEIALDRAWSSTSSATETAPDPTRKPLSKPLLIRQLLRPALLSILTVIFGLLVDAYKQPDDRQSLNPFRGARLTQEQRAALPDDMLDLFEDPGWQRRTQRFFLHSFPEYLMIRSGSKSQLSASLLFLWEIIAAGILGGFVARFHEQQLAFEARLRQEETQPQD</sequence>
<feature type="transmembrane region" description="Helical" evidence="1">
    <location>
        <begin position="95"/>
        <end position="115"/>
    </location>
</feature>
<organism evidence="2 3">
    <name type="scientific">Planctopirus hydrillae</name>
    <dbReference type="NCBI Taxonomy" id="1841610"/>
    <lineage>
        <taxon>Bacteria</taxon>
        <taxon>Pseudomonadati</taxon>
        <taxon>Planctomycetota</taxon>
        <taxon>Planctomycetia</taxon>
        <taxon>Planctomycetales</taxon>
        <taxon>Planctomycetaceae</taxon>
        <taxon>Planctopirus</taxon>
    </lineage>
</organism>
<comment type="caution">
    <text evidence="2">The sequence shown here is derived from an EMBL/GenBank/DDBJ whole genome shotgun (WGS) entry which is preliminary data.</text>
</comment>
<keyword evidence="3" id="KW-1185">Reference proteome</keyword>
<protein>
    <submittedName>
        <fullName evidence="2">Uncharacterized protein</fullName>
    </submittedName>
</protein>
<dbReference type="AlphaFoldDB" id="A0A1C3E839"/>
<proteinExistence type="predicted"/>